<evidence type="ECO:0000313" key="5">
    <source>
        <dbReference type="Proteomes" id="UP000070501"/>
    </source>
</evidence>
<dbReference type="PANTHER" id="PTHR43355:SF2">
    <property type="entry name" value="FLAVIN REDUCTASE (NADPH)"/>
    <property type="match status" value="1"/>
</dbReference>
<dbReference type="GO" id="GO:0016646">
    <property type="term" value="F:oxidoreductase activity, acting on the CH-NH group of donors, NAD or NADP as acceptor"/>
    <property type="evidence" value="ECO:0007669"/>
    <property type="project" value="TreeGrafter"/>
</dbReference>
<name>A0A136IS93_9PEZI</name>
<dbReference type="Pfam" id="PF13460">
    <property type="entry name" value="NAD_binding_10"/>
    <property type="match status" value="1"/>
</dbReference>
<dbReference type="Proteomes" id="UP000070501">
    <property type="component" value="Unassembled WGS sequence"/>
</dbReference>
<accession>A0A136IS93</accession>
<feature type="domain" description="NAD(P)-binding" evidence="3">
    <location>
        <begin position="11"/>
        <end position="130"/>
    </location>
</feature>
<evidence type="ECO:0000256" key="2">
    <source>
        <dbReference type="SAM" id="MobiDB-lite"/>
    </source>
</evidence>
<dbReference type="EMBL" id="KQ964261">
    <property type="protein sequence ID" value="KXJ87812.1"/>
    <property type="molecule type" value="Genomic_DNA"/>
</dbReference>
<dbReference type="AlphaFoldDB" id="A0A136IS93"/>
<dbReference type="InterPro" id="IPR016040">
    <property type="entry name" value="NAD(P)-bd_dom"/>
</dbReference>
<dbReference type="OrthoDB" id="10250730at2759"/>
<comment type="similarity">
    <text evidence="1">Belongs to the avfA family.</text>
</comment>
<feature type="region of interest" description="Disordered" evidence="2">
    <location>
        <begin position="290"/>
        <end position="313"/>
    </location>
</feature>
<dbReference type="InterPro" id="IPR036291">
    <property type="entry name" value="NAD(P)-bd_dom_sf"/>
</dbReference>
<evidence type="ECO:0000256" key="1">
    <source>
        <dbReference type="ARBA" id="ARBA00038376"/>
    </source>
</evidence>
<sequence>MPSPLTIGVVGSTGFTGSHVCVELLERGHTVVGISRHPEKLGSHRNYVVKSVDVEHLSIAELAEAFSGLHVLISCYGPHTAGAGALLYKPFIEVVRRLILAVREVKNLYFIFIGGAGSLHIPGTIGTCTVDHPDFFVAYRRAIADSEAHTSYMEERLGHMGDALRKFRNARMAERRGEATEETRSFIENYEAEAKSRDHALDFIQAGRTAFMFFDGNTLFDWTFVSPPPLYRSGTGTGSYAVAVDDVPLTGSQTTDNMFEGRLTGITAPDLAAAVADEAERRSYKGQHWTVSGDLSDDRPMSSYRTIDQLGSS</sequence>
<dbReference type="STRING" id="196109.A0A136IS93"/>
<evidence type="ECO:0000259" key="3">
    <source>
        <dbReference type="Pfam" id="PF13460"/>
    </source>
</evidence>
<evidence type="ECO:0000313" key="4">
    <source>
        <dbReference type="EMBL" id="KXJ87812.1"/>
    </source>
</evidence>
<dbReference type="InterPro" id="IPR051606">
    <property type="entry name" value="Polyketide_Oxido-like"/>
</dbReference>
<dbReference type="SUPFAM" id="SSF51735">
    <property type="entry name" value="NAD(P)-binding Rossmann-fold domains"/>
    <property type="match status" value="1"/>
</dbReference>
<proteinExistence type="inferred from homology"/>
<dbReference type="PANTHER" id="PTHR43355">
    <property type="entry name" value="FLAVIN REDUCTASE (NADPH)"/>
    <property type="match status" value="1"/>
</dbReference>
<feature type="compositionally biased region" description="Polar residues" evidence="2">
    <location>
        <begin position="303"/>
        <end position="313"/>
    </location>
</feature>
<protein>
    <recommendedName>
        <fullName evidence="3">NAD(P)-binding domain-containing protein</fullName>
    </recommendedName>
</protein>
<organism evidence="4 5">
    <name type="scientific">Microdochium bolleyi</name>
    <dbReference type="NCBI Taxonomy" id="196109"/>
    <lineage>
        <taxon>Eukaryota</taxon>
        <taxon>Fungi</taxon>
        <taxon>Dikarya</taxon>
        <taxon>Ascomycota</taxon>
        <taxon>Pezizomycotina</taxon>
        <taxon>Sordariomycetes</taxon>
        <taxon>Xylariomycetidae</taxon>
        <taxon>Xylariales</taxon>
        <taxon>Microdochiaceae</taxon>
        <taxon>Microdochium</taxon>
    </lineage>
</organism>
<reference evidence="5" key="1">
    <citation type="submission" date="2016-02" db="EMBL/GenBank/DDBJ databases">
        <title>Draft genome sequence of Microdochium bolleyi, a fungal endophyte of beachgrass.</title>
        <authorList>
            <consortium name="DOE Joint Genome Institute"/>
            <person name="David A.S."/>
            <person name="May G."/>
            <person name="Haridas S."/>
            <person name="Lim J."/>
            <person name="Wang M."/>
            <person name="Labutti K."/>
            <person name="Lipzen A."/>
            <person name="Barry K."/>
            <person name="Grigoriev I.V."/>
        </authorList>
    </citation>
    <scope>NUCLEOTIDE SEQUENCE [LARGE SCALE GENOMIC DNA]</scope>
    <source>
        <strain evidence="5">J235TASD1</strain>
    </source>
</reference>
<dbReference type="Gene3D" id="3.40.50.720">
    <property type="entry name" value="NAD(P)-binding Rossmann-like Domain"/>
    <property type="match status" value="2"/>
</dbReference>
<keyword evidence="5" id="KW-1185">Reference proteome</keyword>
<dbReference type="InParanoid" id="A0A136IS93"/>
<gene>
    <name evidence="4" type="ORF">Micbo1qcDRAFT_178883</name>
</gene>